<dbReference type="Proteomes" id="UP000237082">
    <property type="component" value="Unassembled WGS sequence"/>
</dbReference>
<dbReference type="EMBL" id="PQWB01000197">
    <property type="protein sequence ID" value="POZ59976.1"/>
    <property type="molecule type" value="Genomic_DNA"/>
</dbReference>
<keyword evidence="2" id="KW-1185">Reference proteome</keyword>
<accession>A0A2S5DA72</accession>
<organism evidence="1 2">
    <name type="scientific">Chromobacterium alticapitis</name>
    <dbReference type="NCBI Taxonomy" id="2073169"/>
    <lineage>
        <taxon>Bacteria</taxon>
        <taxon>Pseudomonadati</taxon>
        <taxon>Pseudomonadota</taxon>
        <taxon>Betaproteobacteria</taxon>
        <taxon>Neisseriales</taxon>
        <taxon>Chromobacteriaceae</taxon>
        <taxon>Chromobacterium</taxon>
    </lineage>
</organism>
<proteinExistence type="predicted"/>
<comment type="caution">
    <text evidence="1">The sequence shown here is derived from an EMBL/GenBank/DDBJ whole genome shotgun (WGS) entry which is preliminary data.</text>
</comment>
<dbReference type="AlphaFoldDB" id="A0A2S5DA72"/>
<reference evidence="2" key="1">
    <citation type="submission" date="2018-02" db="EMBL/GenBank/DDBJ databases">
        <authorList>
            <person name="O'Hara-Hanley K."/>
            <person name="Soby S."/>
        </authorList>
    </citation>
    <scope>NUCLEOTIDE SEQUENCE [LARGE SCALE GENOMIC DNA]</scope>
    <source>
        <strain evidence="2">MWU14-2602</strain>
    </source>
</reference>
<evidence type="ECO:0000313" key="1">
    <source>
        <dbReference type="EMBL" id="POZ59976.1"/>
    </source>
</evidence>
<dbReference type="RefSeq" id="WP_103904579.1">
    <property type="nucleotide sequence ID" value="NZ_PQWB01000197.1"/>
</dbReference>
<gene>
    <name evidence="1" type="ORF">C2I19_21345</name>
</gene>
<name>A0A2S5DA72_9NEIS</name>
<protein>
    <submittedName>
        <fullName evidence="1">Uncharacterized protein</fullName>
    </submittedName>
</protein>
<sequence length="186" mass="20213">MTENARCNGILSANGPSYGSQDDCAGKFNLPEDKILQINQAMRSGQVKVRLFAQADFSQPLAKDIMVRQPLFAPSKLSDRAFAKLSNASVTTLLNANLSSDIQLAWTSPAGAEISFVILGMSSQKNHRSESLSRKDMVRGSANPLAFSGQFNQSKRSQPEAYDTLHSTLYGTDGLGRTVASFYDIK</sequence>
<evidence type="ECO:0000313" key="2">
    <source>
        <dbReference type="Proteomes" id="UP000237082"/>
    </source>
</evidence>